<organism evidence="2 3">
    <name type="scientific">Pelatocladus maniniholoensis HA4357-MV3</name>
    <dbReference type="NCBI Taxonomy" id="1117104"/>
    <lineage>
        <taxon>Bacteria</taxon>
        <taxon>Bacillati</taxon>
        <taxon>Cyanobacteriota</taxon>
        <taxon>Cyanophyceae</taxon>
        <taxon>Nostocales</taxon>
        <taxon>Nostocaceae</taxon>
        <taxon>Pelatocladus</taxon>
    </lineage>
</organism>
<protein>
    <submittedName>
        <fullName evidence="2">Uncharacterized protein</fullName>
    </submittedName>
</protein>
<dbReference type="AlphaFoldDB" id="A0A9E3LWM5"/>
<gene>
    <name evidence="2" type="ORF">KME28_25475</name>
</gene>
<keyword evidence="1" id="KW-1133">Transmembrane helix</keyword>
<reference evidence="2" key="1">
    <citation type="submission" date="2021-05" db="EMBL/GenBank/DDBJ databases">
        <authorList>
            <person name="Pietrasiak N."/>
            <person name="Ward R."/>
            <person name="Stajich J.E."/>
            <person name="Kurbessoian T."/>
        </authorList>
    </citation>
    <scope>NUCLEOTIDE SEQUENCE</scope>
    <source>
        <strain evidence="2">HA4357-MV3</strain>
    </source>
</reference>
<sequence>MTDILTTLASGDVNLFTGFIWLLIATGFSVVGGAIGGIILAGEELGYNFAATIGGLFAPAGVIPAILLGLFLLNFCPKF</sequence>
<evidence type="ECO:0000313" key="3">
    <source>
        <dbReference type="Proteomes" id="UP000813215"/>
    </source>
</evidence>
<feature type="transmembrane region" description="Helical" evidence="1">
    <location>
        <begin position="20"/>
        <end position="42"/>
    </location>
</feature>
<dbReference type="EMBL" id="JAHHHW010000148">
    <property type="protein sequence ID" value="MBW4434970.1"/>
    <property type="molecule type" value="Genomic_DNA"/>
</dbReference>
<keyword evidence="1" id="KW-0812">Transmembrane</keyword>
<keyword evidence="1" id="KW-0472">Membrane</keyword>
<feature type="transmembrane region" description="Helical" evidence="1">
    <location>
        <begin position="49"/>
        <end position="73"/>
    </location>
</feature>
<name>A0A9E3LWM5_9NOST</name>
<proteinExistence type="predicted"/>
<dbReference type="Proteomes" id="UP000813215">
    <property type="component" value="Unassembled WGS sequence"/>
</dbReference>
<comment type="caution">
    <text evidence="2">The sequence shown here is derived from an EMBL/GenBank/DDBJ whole genome shotgun (WGS) entry which is preliminary data.</text>
</comment>
<accession>A0A9E3LWM5</accession>
<evidence type="ECO:0000256" key="1">
    <source>
        <dbReference type="SAM" id="Phobius"/>
    </source>
</evidence>
<evidence type="ECO:0000313" key="2">
    <source>
        <dbReference type="EMBL" id="MBW4434970.1"/>
    </source>
</evidence>
<reference evidence="2" key="2">
    <citation type="journal article" date="2022" name="Microbiol. Resour. Announc.">
        <title>Metagenome Sequencing to Explore Phylogenomics of Terrestrial Cyanobacteria.</title>
        <authorList>
            <person name="Ward R.D."/>
            <person name="Stajich J.E."/>
            <person name="Johansen J.R."/>
            <person name="Huntemann M."/>
            <person name="Clum A."/>
            <person name="Foster B."/>
            <person name="Foster B."/>
            <person name="Roux S."/>
            <person name="Palaniappan K."/>
            <person name="Varghese N."/>
            <person name="Mukherjee S."/>
            <person name="Reddy T.B.K."/>
            <person name="Daum C."/>
            <person name="Copeland A."/>
            <person name="Chen I.A."/>
            <person name="Ivanova N.N."/>
            <person name="Kyrpides N.C."/>
            <person name="Shapiro N."/>
            <person name="Eloe-Fadrosh E.A."/>
            <person name="Pietrasiak N."/>
        </authorList>
    </citation>
    <scope>NUCLEOTIDE SEQUENCE</scope>
    <source>
        <strain evidence="2">HA4357-MV3</strain>
    </source>
</reference>